<keyword evidence="2" id="KW-0812">Transmembrane</keyword>
<feature type="compositionally biased region" description="Polar residues" evidence="1">
    <location>
        <begin position="234"/>
        <end position="262"/>
    </location>
</feature>
<evidence type="ECO:0000256" key="1">
    <source>
        <dbReference type="SAM" id="MobiDB-lite"/>
    </source>
</evidence>
<accession>A0A0D0BW51</accession>
<dbReference type="AlphaFoldDB" id="A0A0D0BW51"/>
<feature type="transmembrane region" description="Helical" evidence="2">
    <location>
        <begin position="80"/>
        <end position="98"/>
    </location>
</feature>
<evidence type="ECO:0000313" key="4">
    <source>
        <dbReference type="Proteomes" id="UP000053593"/>
    </source>
</evidence>
<dbReference type="Proteomes" id="UP000053593">
    <property type="component" value="Unassembled WGS sequence"/>
</dbReference>
<reference evidence="3 4" key="1">
    <citation type="submission" date="2014-04" db="EMBL/GenBank/DDBJ databases">
        <title>Evolutionary Origins and Diversification of the Mycorrhizal Mutualists.</title>
        <authorList>
            <consortium name="DOE Joint Genome Institute"/>
            <consortium name="Mycorrhizal Genomics Consortium"/>
            <person name="Kohler A."/>
            <person name="Kuo A."/>
            <person name="Nagy L.G."/>
            <person name="Floudas D."/>
            <person name="Copeland A."/>
            <person name="Barry K.W."/>
            <person name="Cichocki N."/>
            <person name="Veneault-Fourrey C."/>
            <person name="LaButti K."/>
            <person name="Lindquist E.A."/>
            <person name="Lipzen A."/>
            <person name="Lundell T."/>
            <person name="Morin E."/>
            <person name="Murat C."/>
            <person name="Riley R."/>
            <person name="Ohm R."/>
            <person name="Sun H."/>
            <person name="Tunlid A."/>
            <person name="Henrissat B."/>
            <person name="Grigoriev I.V."/>
            <person name="Hibbett D.S."/>
            <person name="Martin F."/>
        </authorList>
    </citation>
    <scope>NUCLEOTIDE SEQUENCE [LARGE SCALE GENOMIC DNA]</scope>
    <source>
        <strain evidence="3 4">FD-317 M1</strain>
    </source>
</reference>
<organism evidence="3 4">
    <name type="scientific">Collybiopsis luxurians FD-317 M1</name>
    <dbReference type="NCBI Taxonomy" id="944289"/>
    <lineage>
        <taxon>Eukaryota</taxon>
        <taxon>Fungi</taxon>
        <taxon>Dikarya</taxon>
        <taxon>Basidiomycota</taxon>
        <taxon>Agaricomycotina</taxon>
        <taxon>Agaricomycetes</taxon>
        <taxon>Agaricomycetidae</taxon>
        <taxon>Agaricales</taxon>
        <taxon>Marasmiineae</taxon>
        <taxon>Omphalotaceae</taxon>
        <taxon>Collybiopsis</taxon>
        <taxon>Collybiopsis luxurians</taxon>
    </lineage>
</organism>
<feature type="compositionally biased region" description="Low complexity" evidence="1">
    <location>
        <begin position="277"/>
        <end position="286"/>
    </location>
</feature>
<proteinExistence type="predicted"/>
<dbReference type="HOGENOM" id="CLU_072392_1_0_1"/>
<keyword evidence="2" id="KW-0472">Membrane</keyword>
<gene>
    <name evidence="3" type="ORF">GYMLUDRAFT_245012</name>
</gene>
<feature type="transmembrane region" description="Helical" evidence="2">
    <location>
        <begin position="118"/>
        <end position="143"/>
    </location>
</feature>
<keyword evidence="2" id="KW-1133">Transmembrane helix</keyword>
<dbReference type="EMBL" id="KN834778">
    <property type="protein sequence ID" value="KIK59801.1"/>
    <property type="molecule type" value="Genomic_DNA"/>
</dbReference>
<evidence type="ECO:0000313" key="3">
    <source>
        <dbReference type="EMBL" id="KIK59801.1"/>
    </source>
</evidence>
<sequence>MEYPAVFLKARAITFSLISLFSFTWVVVICIDLFIQWGALGISEKSFLFLILASNTLTLVLLLVLLILPFRSWLDGARLMLLLATHIGIASGFVIWNSKFTCPTKTADEEGVCRLLNMYILIANWVIPSLLVLYSVALAIMAYQIGKMDRGTTDLESSKFRESRQSILPIMNPGTRHLSTSMPHASFTNRESVRPIANLGEVRPSAISTPRASAIGPPRRGSLPMVNPEETRHPSMSTLHTSIINQQRRGSGSVTDSSSPHQSILEGKRSSGKSRLSKPLPGWMYY</sequence>
<feature type="region of interest" description="Disordered" evidence="1">
    <location>
        <begin position="207"/>
        <end position="286"/>
    </location>
</feature>
<feature type="transmembrane region" description="Helical" evidence="2">
    <location>
        <begin position="47"/>
        <end position="68"/>
    </location>
</feature>
<evidence type="ECO:0000256" key="2">
    <source>
        <dbReference type="SAM" id="Phobius"/>
    </source>
</evidence>
<dbReference type="OrthoDB" id="3065653at2759"/>
<feature type="transmembrane region" description="Helical" evidence="2">
    <location>
        <begin position="12"/>
        <end position="35"/>
    </location>
</feature>
<protein>
    <submittedName>
        <fullName evidence="3">Uncharacterized protein</fullName>
    </submittedName>
</protein>
<keyword evidence="4" id="KW-1185">Reference proteome</keyword>
<name>A0A0D0BW51_9AGAR</name>